<dbReference type="GO" id="GO:0005840">
    <property type="term" value="C:ribosome"/>
    <property type="evidence" value="ECO:0007669"/>
    <property type="project" value="UniProtKB-KW"/>
</dbReference>
<reference evidence="4 5" key="1">
    <citation type="submission" date="2024-02" db="EMBL/GenBank/DDBJ databases">
        <authorList>
            <person name="Chen Y."/>
            <person name="Shah S."/>
            <person name="Dougan E. K."/>
            <person name="Thang M."/>
            <person name="Chan C."/>
        </authorList>
    </citation>
    <scope>NUCLEOTIDE SEQUENCE [LARGE SCALE GENOMIC DNA]</scope>
</reference>
<dbReference type="EMBL" id="CAXAMM010039344">
    <property type="protein sequence ID" value="CAK9085762.1"/>
    <property type="molecule type" value="Genomic_DNA"/>
</dbReference>
<dbReference type="SUPFAM" id="SSF110324">
    <property type="entry name" value="Ribosomal L27 protein-like"/>
    <property type="match status" value="1"/>
</dbReference>
<dbReference type="PANTHER" id="PTHR15893:SF0">
    <property type="entry name" value="LARGE RIBOSOMAL SUBUNIT PROTEIN BL27M"/>
    <property type="match status" value="1"/>
</dbReference>
<dbReference type="PRINTS" id="PR00063">
    <property type="entry name" value="RIBOSOMALL27"/>
</dbReference>
<keyword evidence="3" id="KW-0687">Ribonucleoprotein</keyword>
<gene>
    <name evidence="4" type="ORF">SCF082_LOCUS40613</name>
</gene>
<proteinExistence type="inferred from homology"/>
<evidence type="ECO:0000313" key="4">
    <source>
        <dbReference type="EMBL" id="CAK9085762.1"/>
    </source>
</evidence>
<dbReference type="Proteomes" id="UP001642464">
    <property type="component" value="Unassembled WGS sequence"/>
</dbReference>
<comment type="caution">
    <text evidence="4">The sequence shown here is derived from an EMBL/GenBank/DDBJ whole genome shotgun (WGS) entry which is preliminary data.</text>
</comment>
<organism evidence="4 5">
    <name type="scientific">Durusdinium trenchii</name>
    <dbReference type="NCBI Taxonomy" id="1381693"/>
    <lineage>
        <taxon>Eukaryota</taxon>
        <taxon>Sar</taxon>
        <taxon>Alveolata</taxon>
        <taxon>Dinophyceae</taxon>
        <taxon>Suessiales</taxon>
        <taxon>Symbiodiniaceae</taxon>
        <taxon>Durusdinium</taxon>
    </lineage>
</organism>
<protein>
    <submittedName>
        <fullName evidence="4">50S ribosomal protein L27</fullName>
    </submittedName>
</protein>
<evidence type="ECO:0000256" key="1">
    <source>
        <dbReference type="ARBA" id="ARBA00010797"/>
    </source>
</evidence>
<dbReference type="InterPro" id="IPR001684">
    <property type="entry name" value="Ribosomal_bL27"/>
</dbReference>
<keyword evidence="2 4" id="KW-0689">Ribosomal protein</keyword>
<feature type="non-terminal residue" evidence="4">
    <location>
        <position position="1"/>
    </location>
</feature>
<keyword evidence="5" id="KW-1185">Reference proteome</keyword>
<dbReference type="PANTHER" id="PTHR15893">
    <property type="entry name" value="RIBOSOMAL PROTEIN L27"/>
    <property type="match status" value="1"/>
</dbReference>
<evidence type="ECO:0000256" key="2">
    <source>
        <dbReference type="ARBA" id="ARBA00022980"/>
    </source>
</evidence>
<comment type="similarity">
    <text evidence="1">Belongs to the bacterial ribosomal protein bL27 family.</text>
</comment>
<evidence type="ECO:0000313" key="5">
    <source>
        <dbReference type="Proteomes" id="UP001642464"/>
    </source>
</evidence>
<name>A0ABP0QFI2_9DINO</name>
<dbReference type="Gene3D" id="2.40.50.100">
    <property type="match status" value="1"/>
</dbReference>
<evidence type="ECO:0000256" key="3">
    <source>
        <dbReference type="ARBA" id="ARBA00023274"/>
    </source>
</evidence>
<sequence length="432" mass="47708">AIAAPFGGALATGDGYFPSDGCRIGPVRVAAMRLLCVLLVVRSAVADLTFVVPKPSFSLVPRTLVVPDQSSGAQGALREASGSTAAVLLGASAVLLALGRRARPSGASGTARNVWSFFDMEKKEDGYGKDAATVGWRSYQMLRKQSKLTMGRKIRYMRQQKILRDNNVNWGRYGSWTEEVKNKRFRNMYQGPESHPDNPDFPRPFSGLPALGGGAPSVGLACSAPRRAGTTLAGSFGSLKRAVFTPPRARSALVLHAHKKAAASTKNQGSARNPHFWGVKALNGKSVKCRQLLVKQKGMNWYPGENVMRCKNDSLIALKDGIVQWKGDYKHREISVVPWEYVNEKCQWLNSGTLGPKEYEPWMGSRLEVTLKMKRRWLDTPEGAEWNAKKQEKAALQKEIQKKIRAKKALRWKKDLTPKREKVVAGDSDSEK</sequence>
<dbReference type="Pfam" id="PF01016">
    <property type="entry name" value="Ribosomal_L27"/>
    <property type="match status" value="1"/>
</dbReference>
<accession>A0ABP0QFI2</accession>